<proteinExistence type="predicted"/>
<keyword evidence="3" id="KW-1185">Reference proteome</keyword>
<reference evidence="3" key="1">
    <citation type="submission" date="2023-07" db="EMBL/GenBank/DDBJ databases">
        <authorList>
            <person name="Luz R."/>
            <person name="Cordeiro R."/>
            <person name="Fonseca A."/>
            <person name="Goncalves V."/>
        </authorList>
    </citation>
    <scope>NUCLEOTIDE SEQUENCE [LARGE SCALE GENOMIC DNA]</scope>
    <source>
        <strain evidence="3">BACA0444</strain>
    </source>
</reference>
<accession>A0AAE4FTG8</accession>
<dbReference type="Gene3D" id="1.10.101.10">
    <property type="entry name" value="PGBD-like superfamily/PGBD"/>
    <property type="match status" value="2"/>
</dbReference>
<dbReference type="SUPFAM" id="SSF47090">
    <property type="entry name" value="PGBD-like"/>
    <property type="match status" value="2"/>
</dbReference>
<feature type="domain" description="Peptidoglycan binding-like" evidence="1">
    <location>
        <begin position="92"/>
        <end position="146"/>
    </location>
</feature>
<protein>
    <submittedName>
        <fullName evidence="2">Peptidoglycan-binding protein</fullName>
    </submittedName>
</protein>
<dbReference type="Proteomes" id="UP001268256">
    <property type="component" value="Unassembled WGS sequence"/>
</dbReference>
<gene>
    <name evidence="2" type="ORF">RIF25_07605</name>
</gene>
<evidence type="ECO:0000313" key="3">
    <source>
        <dbReference type="Proteomes" id="UP001268256"/>
    </source>
</evidence>
<organism evidence="2 3">
    <name type="scientific">Pseudocalidococcus azoricus BACA0444</name>
    <dbReference type="NCBI Taxonomy" id="2918990"/>
    <lineage>
        <taxon>Bacteria</taxon>
        <taxon>Bacillati</taxon>
        <taxon>Cyanobacteriota</taxon>
        <taxon>Cyanophyceae</taxon>
        <taxon>Acaryochloridales</taxon>
        <taxon>Thermosynechococcaceae</taxon>
        <taxon>Pseudocalidococcus</taxon>
        <taxon>Pseudocalidococcus azoricus</taxon>
    </lineage>
</organism>
<feature type="domain" description="Peptidoglycan binding-like" evidence="1">
    <location>
        <begin position="21"/>
        <end position="72"/>
    </location>
</feature>
<dbReference type="AlphaFoldDB" id="A0AAE4FTG8"/>
<dbReference type="InterPro" id="IPR036366">
    <property type="entry name" value="PGBDSf"/>
</dbReference>
<evidence type="ECO:0000313" key="2">
    <source>
        <dbReference type="EMBL" id="MDS3860676.1"/>
    </source>
</evidence>
<dbReference type="Pfam" id="PF01471">
    <property type="entry name" value="PG_binding_1"/>
    <property type="match status" value="2"/>
</dbReference>
<dbReference type="RefSeq" id="WP_322877944.1">
    <property type="nucleotide sequence ID" value="NZ_JAVMIP010000005.1"/>
</dbReference>
<comment type="caution">
    <text evidence="2">The sequence shown here is derived from an EMBL/GenBank/DDBJ whole genome shotgun (WGS) entry which is preliminary data.</text>
</comment>
<name>A0AAE4FTG8_9CYAN</name>
<dbReference type="InterPro" id="IPR002477">
    <property type="entry name" value="Peptidoglycan-bd-like"/>
</dbReference>
<evidence type="ECO:0000259" key="1">
    <source>
        <dbReference type="Pfam" id="PF01471"/>
    </source>
</evidence>
<dbReference type="EMBL" id="JAVMIP010000005">
    <property type="protein sequence ID" value="MDS3860676.1"/>
    <property type="molecule type" value="Genomic_DNA"/>
</dbReference>
<sequence>MTGSISPYALTGPTLYPWSVGPDVVELQELLKAHGFTLKVDGDFGSRTEEALKRYQRKFGLRIDGVAGPETWFSLKDKVPLGERILRQGLTGRDVYQLQTLLQVNGYRVERQGIFDAKTKEAVAEFQRKHKLDITGVVERLTWALLCNRAK</sequence>
<dbReference type="InterPro" id="IPR036365">
    <property type="entry name" value="PGBD-like_sf"/>
</dbReference>